<keyword evidence="2" id="KW-0560">Oxidoreductase</keyword>
<dbReference type="InterPro" id="IPR012133">
    <property type="entry name" value="Alpha-hydoxy_acid_DH_FMN"/>
</dbReference>
<gene>
    <name evidence="5" type="ORF">HFV08_06060</name>
</gene>
<dbReference type="Proteomes" id="UP000772196">
    <property type="component" value="Unassembled WGS sequence"/>
</dbReference>
<protein>
    <submittedName>
        <fullName evidence="5">Lactate 2-monooxygenase</fullName>
    </submittedName>
</protein>
<feature type="domain" description="FMN hydroxy acid dehydrogenase" evidence="4">
    <location>
        <begin position="19"/>
        <end position="387"/>
    </location>
</feature>
<evidence type="ECO:0000256" key="2">
    <source>
        <dbReference type="ARBA" id="ARBA00023002"/>
    </source>
</evidence>
<dbReference type="InterPro" id="IPR013785">
    <property type="entry name" value="Aldolase_TIM"/>
</dbReference>
<dbReference type="PIRSF" id="PIRSF000138">
    <property type="entry name" value="Al-hdrx_acd_dh"/>
    <property type="match status" value="1"/>
</dbReference>
<dbReference type="PROSITE" id="PS00557">
    <property type="entry name" value="FMN_HYDROXY_ACID_DH_1"/>
    <property type="match status" value="1"/>
</dbReference>
<sequence>MSQFGDYQQEIYLNGLGGLVPKYPFTHEELESAARAALPPSVWSYVAGGAGDEHTQRANAAAFTRWGLVPRMFVGAARRDLSVDLFGMRLRSPLFMAPIGVLGLCAQDGHGDLAAARAAELTGVPMVASTLSVDPLEAVAAEFEETPGFFQLYTPTDKDLAENLVRRAELAGYRGIVVTLDTWVTGWRPRDLATANFPQLRGHCLANYFGDPVFRALLDRTPEEDPGAAVLLWTQLFGNPLTWDDIPWLRSLTALPLIVKGLGHPEDVRRAKDLGVDGVYCSNHGGRQANGGLPALDMLPGVVEAAGETPVLFDSGVRSGSDAVKALALGATAVGIGRPCAYGLALGGTEGLVHVLRSLLAEADLLMAVDGYPSLADLTPEALRRVG</sequence>
<dbReference type="RefSeq" id="WP_168536627.1">
    <property type="nucleotide sequence ID" value="NZ_JAAWWP010000003.1"/>
</dbReference>
<organism evidence="5 6">
    <name type="scientific">Streptomyces physcomitrii</name>
    <dbReference type="NCBI Taxonomy" id="2724184"/>
    <lineage>
        <taxon>Bacteria</taxon>
        <taxon>Bacillati</taxon>
        <taxon>Actinomycetota</taxon>
        <taxon>Actinomycetes</taxon>
        <taxon>Kitasatosporales</taxon>
        <taxon>Streptomycetaceae</taxon>
        <taxon>Streptomyces</taxon>
    </lineage>
</organism>
<accession>A0ABX1H0B5</accession>
<comment type="cofactor">
    <cofactor evidence="1">
        <name>FMN</name>
        <dbReference type="ChEBI" id="CHEBI:58210"/>
    </cofactor>
</comment>
<dbReference type="Pfam" id="PF01070">
    <property type="entry name" value="FMN_dh"/>
    <property type="match status" value="1"/>
</dbReference>
<comment type="caution">
    <text evidence="5">The sequence shown here is derived from an EMBL/GenBank/DDBJ whole genome shotgun (WGS) entry which is preliminary data.</text>
</comment>
<dbReference type="InterPro" id="IPR008259">
    <property type="entry name" value="FMN_hydac_DH_AS"/>
</dbReference>
<comment type="similarity">
    <text evidence="3">Belongs to the FMN-dependent alpha-hydroxy acid dehydrogenase family.</text>
</comment>
<dbReference type="Gene3D" id="3.20.20.70">
    <property type="entry name" value="Aldolase class I"/>
    <property type="match status" value="1"/>
</dbReference>
<reference evidence="5 6" key="1">
    <citation type="submission" date="2020-04" db="EMBL/GenBank/DDBJ databases">
        <title>Phylogenetic Diversity and Antibacterial Activity against Ralstonia solanacearum of Endophytic Actinomycete Isolated from Moss.</title>
        <authorList>
            <person name="Zhuang X."/>
        </authorList>
    </citation>
    <scope>NUCLEOTIDE SEQUENCE [LARGE SCALE GENOMIC DNA]</scope>
    <source>
        <strain evidence="5 6">LD120</strain>
    </source>
</reference>
<dbReference type="PROSITE" id="PS51349">
    <property type="entry name" value="FMN_HYDROXY_ACID_DH_2"/>
    <property type="match status" value="1"/>
</dbReference>
<dbReference type="InterPro" id="IPR000262">
    <property type="entry name" value="FMN-dep_DH"/>
</dbReference>
<evidence type="ECO:0000256" key="1">
    <source>
        <dbReference type="ARBA" id="ARBA00001917"/>
    </source>
</evidence>
<dbReference type="PANTHER" id="PTHR10578:SF143">
    <property type="entry name" value="FMN-DEPENDENT ALPHA-HYDROXY ACID DEHYDROGENASE PB1A11.03"/>
    <property type="match status" value="1"/>
</dbReference>
<evidence type="ECO:0000313" key="5">
    <source>
        <dbReference type="EMBL" id="NKI40815.1"/>
    </source>
</evidence>
<dbReference type="PANTHER" id="PTHR10578">
    <property type="entry name" value="S -2-HYDROXY-ACID OXIDASE-RELATED"/>
    <property type="match status" value="1"/>
</dbReference>
<dbReference type="EMBL" id="JAAWWP010000003">
    <property type="protein sequence ID" value="NKI40815.1"/>
    <property type="molecule type" value="Genomic_DNA"/>
</dbReference>
<name>A0ABX1H0B5_9ACTN</name>
<proteinExistence type="inferred from homology"/>
<dbReference type="InterPro" id="IPR037396">
    <property type="entry name" value="FMN_HAD"/>
</dbReference>
<keyword evidence="6" id="KW-1185">Reference proteome</keyword>
<evidence type="ECO:0000259" key="4">
    <source>
        <dbReference type="PROSITE" id="PS51349"/>
    </source>
</evidence>
<evidence type="ECO:0000256" key="3">
    <source>
        <dbReference type="ARBA" id="ARBA00024042"/>
    </source>
</evidence>
<evidence type="ECO:0000313" key="6">
    <source>
        <dbReference type="Proteomes" id="UP000772196"/>
    </source>
</evidence>
<dbReference type="SUPFAM" id="SSF51395">
    <property type="entry name" value="FMN-linked oxidoreductases"/>
    <property type="match status" value="1"/>
</dbReference>